<keyword evidence="1" id="KW-1133">Transmembrane helix</keyword>
<feature type="transmembrane region" description="Helical" evidence="1">
    <location>
        <begin position="86"/>
        <end position="106"/>
    </location>
</feature>
<organism evidence="2 3">
    <name type="scientific">Desulfovibrio desulfuricans</name>
    <dbReference type="NCBI Taxonomy" id="876"/>
    <lineage>
        <taxon>Bacteria</taxon>
        <taxon>Pseudomonadati</taxon>
        <taxon>Thermodesulfobacteriota</taxon>
        <taxon>Desulfovibrionia</taxon>
        <taxon>Desulfovibrionales</taxon>
        <taxon>Desulfovibrionaceae</taxon>
        <taxon>Desulfovibrio</taxon>
    </lineage>
</organism>
<accession>A0AA94L0Z6</accession>
<reference evidence="3" key="1">
    <citation type="submission" date="2016-11" db="EMBL/GenBank/DDBJ databases">
        <authorList>
            <person name="Jaros S."/>
            <person name="Januszkiewicz K."/>
            <person name="Wedrychowicz H."/>
        </authorList>
    </citation>
    <scope>NUCLEOTIDE SEQUENCE [LARGE SCALE GENOMIC DNA]</scope>
    <source>
        <strain evidence="3">DSM 7057</strain>
    </source>
</reference>
<dbReference type="Proteomes" id="UP000182680">
    <property type="component" value="Unassembled WGS sequence"/>
</dbReference>
<evidence type="ECO:0008006" key="4">
    <source>
        <dbReference type="Google" id="ProtNLM"/>
    </source>
</evidence>
<proteinExistence type="predicted"/>
<evidence type="ECO:0000256" key="1">
    <source>
        <dbReference type="SAM" id="Phobius"/>
    </source>
</evidence>
<dbReference type="AlphaFoldDB" id="A0AA94L0Z6"/>
<dbReference type="EMBL" id="FPIW01000002">
    <property type="protein sequence ID" value="SFW13010.1"/>
    <property type="molecule type" value="Genomic_DNA"/>
</dbReference>
<feature type="transmembrane region" description="Helical" evidence="1">
    <location>
        <begin position="118"/>
        <end position="138"/>
    </location>
</feature>
<evidence type="ECO:0000313" key="2">
    <source>
        <dbReference type="EMBL" id="SFW13010.1"/>
    </source>
</evidence>
<feature type="transmembrane region" description="Helical" evidence="1">
    <location>
        <begin position="53"/>
        <end position="74"/>
    </location>
</feature>
<keyword evidence="1" id="KW-0812">Transmembrane</keyword>
<name>A0AA94L0Z6_DESDE</name>
<keyword evidence="1" id="KW-0472">Membrane</keyword>
<comment type="caution">
    <text evidence="2">The sequence shown here is derived from an EMBL/GenBank/DDBJ whole genome shotgun (WGS) entry which is preliminary data.</text>
</comment>
<evidence type="ECO:0000313" key="3">
    <source>
        <dbReference type="Proteomes" id="UP000182680"/>
    </source>
</evidence>
<sequence length="170" mass="18804">MMRSQHRNRKLFSGLFHILWPASLMAAVLSGLAHLPFAVRYGLVDWDNRASLWHYYAAAALLMLSTYAVIIWWRQGRGYLRLTLGGYLRVALLGALILSGLTLVLHNLPDVAFFGKTYAVIKLCHLFCALILVPVLLVQIGLRLAGRSPCLIPREASAAQATQPSPPQGN</sequence>
<protein>
    <recommendedName>
        <fullName evidence="4">FeS-binding protein</fullName>
    </recommendedName>
</protein>
<gene>
    <name evidence="2" type="ORF">SAMN02910291_00127</name>
</gene>
<feature type="transmembrane region" description="Helical" evidence="1">
    <location>
        <begin position="12"/>
        <end position="33"/>
    </location>
</feature>
<dbReference type="RefSeq" id="WP_072311086.1">
    <property type="nucleotide sequence ID" value="NZ_FPIW01000002.1"/>
</dbReference>